<reference evidence="7 8" key="1">
    <citation type="submission" date="2019-12" db="EMBL/GenBank/DDBJ databases">
        <title>Snethiella sp. nov. sp. isolated from sea sand.</title>
        <authorList>
            <person name="Kim J."/>
            <person name="Jeong S.E."/>
            <person name="Jung H.S."/>
            <person name="Jeon C.O."/>
        </authorList>
    </citation>
    <scope>NUCLEOTIDE SEQUENCE [LARGE SCALE GENOMIC DNA]</scope>
    <source>
        <strain evidence="7 8">DP05</strain>
    </source>
</reference>
<keyword evidence="2" id="KW-0813">Transport</keyword>
<dbReference type="PANTHER" id="PTHR43820:SF2">
    <property type="entry name" value="ABC TRANSPORTER ATP-BINDING PROTEIN"/>
    <property type="match status" value="1"/>
</dbReference>
<dbReference type="GO" id="GO:0015807">
    <property type="term" value="P:L-amino acid transport"/>
    <property type="evidence" value="ECO:0007669"/>
    <property type="project" value="TreeGrafter"/>
</dbReference>
<evidence type="ECO:0000313" key="8">
    <source>
        <dbReference type="Proteomes" id="UP000476030"/>
    </source>
</evidence>
<dbReference type="PANTHER" id="PTHR43820">
    <property type="entry name" value="HIGH-AFFINITY BRANCHED-CHAIN AMINO ACID TRANSPORT ATP-BINDING PROTEIN LIVF"/>
    <property type="match status" value="1"/>
</dbReference>
<keyword evidence="8" id="KW-1185">Reference proteome</keyword>
<evidence type="ECO:0000313" key="7">
    <source>
        <dbReference type="EMBL" id="MZR30736.1"/>
    </source>
</evidence>
<dbReference type="InterPro" id="IPR027417">
    <property type="entry name" value="P-loop_NTPase"/>
</dbReference>
<comment type="caution">
    <text evidence="7">The sequence shown here is derived from an EMBL/GenBank/DDBJ whole genome shotgun (WGS) entry which is preliminary data.</text>
</comment>
<dbReference type="PROSITE" id="PS50893">
    <property type="entry name" value="ABC_TRANSPORTER_2"/>
    <property type="match status" value="1"/>
</dbReference>
<feature type="domain" description="ABC transporter" evidence="6">
    <location>
        <begin position="6"/>
        <end position="235"/>
    </location>
</feature>
<accession>A0A6L8W6G7</accession>
<dbReference type="AlphaFoldDB" id="A0A6L8W6G7"/>
<protein>
    <submittedName>
        <fullName evidence="7">ATP-binding cassette domain-containing protein</fullName>
    </submittedName>
</protein>
<dbReference type="GO" id="GO:0015658">
    <property type="term" value="F:branched-chain amino acid transmembrane transporter activity"/>
    <property type="evidence" value="ECO:0007669"/>
    <property type="project" value="TreeGrafter"/>
</dbReference>
<name>A0A6L8W6G7_9PROT</name>
<proteinExistence type="inferred from homology"/>
<evidence type="ECO:0000256" key="4">
    <source>
        <dbReference type="ARBA" id="ARBA00022840"/>
    </source>
</evidence>
<organism evidence="7 8">
    <name type="scientific">Sneathiella litorea</name>
    <dbReference type="NCBI Taxonomy" id="2606216"/>
    <lineage>
        <taxon>Bacteria</taxon>
        <taxon>Pseudomonadati</taxon>
        <taxon>Pseudomonadota</taxon>
        <taxon>Alphaproteobacteria</taxon>
        <taxon>Sneathiellales</taxon>
        <taxon>Sneathiellaceae</taxon>
        <taxon>Sneathiella</taxon>
    </lineage>
</organism>
<dbReference type="Pfam" id="PF00005">
    <property type="entry name" value="ABC_tran"/>
    <property type="match status" value="1"/>
</dbReference>
<evidence type="ECO:0000259" key="6">
    <source>
        <dbReference type="PROSITE" id="PS50893"/>
    </source>
</evidence>
<dbReference type="GO" id="GO:0005524">
    <property type="term" value="F:ATP binding"/>
    <property type="evidence" value="ECO:0007669"/>
    <property type="project" value="UniProtKB-KW"/>
</dbReference>
<dbReference type="InterPro" id="IPR017871">
    <property type="entry name" value="ABC_transporter-like_CS"/>
</dbReference>
<dbReference type="SUPFAM" id="SSF52540">
    <property type="entry name" value="P-loop containing nucleoside triphosphate hydrolases"/>
    <property type="match status" value="1"/>
</dbReference>
<dbReference type="EMBL" id="WTUW01000002">
    <property type="protein sequence ID" value="MZR30736.1"/>
    <property type="molecule type" value="Genomic_DNA"/>
</dbReference>
<keyword evidence="3" id="KW-0547">Nucleotide-binding</keyword>
<dbReference type="SMART" id="SM00382">
    <property type="entry name" value="AAA"/>
    <property type="match status" value="1"/>
</dbReference>
<evidence type="ECO:0000256" key="5">
    <source>
        <dbReference type="ARBA" id="ARBA00022970"/>
    </source>
</evidence>
<evidence type="ECO:0000256" key="1">
    <source>
        <dbReference type="ARBA" id="ARBA00005417"/>
    </source>
</evidence>
<evidence type="ECO:0000256" key="3">
    <source>
        <dbReference type="ARBA" id="ARBA00022741"/>
    </source>
</evidence>
<dbReference type="CDD" id="cd03224">
    <property type="entry name" value="ABC_TM1139_LivF_branched"/>
    <property type="match status" value="1"/>
</dbReference>
<dbReference type="InterPro" id="IPR003593">
    <property type="entry name" value="AAA+_ATPase"/>
</dbReference>
<dbReference type="Proteomes" id="UP000476030">
    <property type="component" value="Unassembled WGS sequence"/>
</dbReference>
<comment type="similarity">
    <text evidence="1">Belongs to the ABC transporter superfamily.</text>
</comment>
<dbReference type="PROSITE" id="PS00211">
    <property type="entry name" value="ABC_TRANSPORTER_1"/>
    <property type="match status" value="1"/>
</dbReference>
<sequence>MTQPILQLENVHTYIEQYHILQGITFDVAENGFTVIVGRNGAGKTTTLRTIIGLWQAKSGTVKLRGQEIQDQTTSEIARAGVAYVPENMGIFGDLTVRENMILAARRGKFDTDRLEWIFGLFPPIKKFWNLAAGNLSGGQKQMLAIARAIIEPSDLLLIDEPTKGIAPAIIEDMIDAFLELKRMQTTILLVEQNFAFAAALGDDVVVIDDGQVVHRGAMETLSSNPDLQQQYLGLALNE</sequence>
<gene>
    <name evidence="7" type="ORF">GQE98_08825</name>
</gene>
<dbReference type="InterPro" id="IPR003439">
    <property type="entry name" value="ABC_transporter-like_ATP-bd"/>
</dbReference>
<dbReference type="Gene3D" id="3.40.50.300">
    <property type="entry name" value="P-loop containing nucleotide triphosphate hydrolases"/>
    <property type="match status" value="1"/>
</dbReference>
<keyword evidence="5" id="KW-0029">Amino-acid transport</keyword>
<dbReference type="RefSeq" id="WP_161315290.1">
    <property type="nucleotide sequence ID" value="NZ_WTUW01000002.1"/>
</dbReference>
<keyword evidence="4 7" id="KW-0067">ATP-binding</keyword>
<dbReference type="InterPro" id="IPR052156">
    <property type="entry name" value="BCAA_Transport_ATP-bd_LivF"/>
</dbReference>
<dbReference type="GO" id="GO:0016887">
    <property type="term" value="F:ATP hydrolysis activity"/>
    <property type="evidence" value="ECO:0007669"/>
    <property type="project" value="InterPro"/>
</dbReference>
<evidence type="ECO:0000256" key="2">
    <source>
        <dbReference type="ARBA" id="ARBA00022448"/>
    </source>
</evidence>